<feature type="domain" description="SHOCT" evidence="1">
    <location>
        <begin position="213"/>
        <end position="240"/>
    </location>
</feature>
<reference evidence="3" key="1">
    <citation type="submission" date="2020-07" db="EMBL/GenBank/DDBJ databases">
        <title>Vallitalea pronyensis genome.</title>
        <authorList>
            <person name="Postec A."/>
        </authorList>
    </citation>
    <scope>NUCLEOTIDE SEQUENCE</scope>
    <source>
        <strain evidence="3">FatNI3</strain>
    </source>
</reference>
<dbReference type="Pfam" id="PF14471">
    <property type="entry name" value="DUF4428"/>
    <property type="match status" value="1"/>
</dbReference>
<dbReference type="RefSeq" id="WP_212695560.1">
    <property type="nucleotide sequence ID" value="NZ_CP058649.1"/>
</dbReference>
<evidence type="ECO:0000313" key="4">
    <source>
        <dbReference type="Proteomes" id="UP000683246"/>
    </source>
</evidence>
<dbReference type="Proteomes" id="UP000683246">
    <property type="component" value="Chromosome"/>
</dbReference>
<name>A0A8J8MQH6_9FIRM</name>
<protein>
    <submittedName>
        <fullName evidence="3">DUF4428 domain-containing protein</fullName>
    </submittedName>
</protein>
<evidence type="ECO:0000313" key="3">
    <source>
        <dbReference type="EMBL" id="QUI25839.1"/>
    </source>
</evidence>
<dbReference type="Pfam" id="PF09851">
    <property type="entry name" value="SHOCT"/>
    <property type="match status" value="1"/>
</dbReference>
<keyword evidence="4" id="KW-1185">Reference proteome</keyword>
<accession>A0A8J8MQH6</accession>
<dbReference type="AlphaFoldDB" id="A0A8J8MQH6"/>
<evidence type="ECO:0000259" key="1">
    <source>
        <dbReference type="Pfam" id="PF09851"/>
    </source>
</evidence>
<feature type="domain" description="DUF4428" evidence="2">
    <location>
        <begin position="5"/>
        <end position="49"/>
    </location>
</feature>
<dbReference type="InterPro" id="IPR018649">
    <property type="entry name" value="SHOCT"/>
</dbReference>
<evidence type="ECO:0000259" key="2">
    <source>
        <dbReference type="Pfam" id="PF14471"/>
    </source>
</evidence>
<sequence length="242" mass="27487">MATYCAICNKKAGILGRKQIRDGYICTDCFYKCKLDMDMSCFSVNDIKDRYRYIEENREPFKNFIPTIKIARLFEVDENSKLFRTRKGAECFKFSDIVNFELYEDGDAVIKGGMGKAVTGGLLLGGVGAIVGGVTGKRKQKSVVSNMYIRISLNHRWVKNIRINLIQTQLKRSGFLYKEVKKSCDNIISVLETITNKQRGEEVAVTGTVSVADEILKFKELLDMGAITQDEFDKKKKQLLEQ</sequence>
<proteinExistence type="predicted"/>
<dbReference type="InterPro" id="IPR027872">
    <property type="entry name" value="DUF4428"/>
</dbReference>
<dbReference type="KEGG" id="vpy:HZI73_22285"/>
<organism evidence="3 4">
    <name type="scientific">Vallitalea pronyensis</name>
    <dbReference type="NCBI Taxonomy" id="1348613"/>
    <lineage>
        <taxon>Bacteria</taxon>
        <taxon>Bacillati</taxon>
        <taxon>Bacillota</taxon>
        <taxon>Clostridia</taxon>
        <taxon>Lachnospirales</taxon>
        <taxon>Vallitaleaceae</taxon>
        <taxon>Vallitalea</taxon>
    </lineage>
</organism>
<gene>
    <name evidence="3" type="ORF">HZI73_22285</name>
</gene>
<dbReference type="EMBL" id="CP058649">
    <property type="protein sequence ID" value="QUI25839.1"/>
    <property type="molecule type" value="Genomic_DNA"/>
</dbReference>